<evidence type="ECO:0008006" key="2">
    <source>
        <dbReference type="Google" id="ProtNLM"/>
    </source>
</evidence>
<dbReference type="EMBL" id="SNRY01007349">
    <property type="protein sequence ID" value="KAA6310585.1"/>
    <property type="molecule type" value="Genomic_DNA"/>
</dbReference>
<feature type="non-terminal residue" evidence="1">
    <location>
        <position position="1"/>
    </location>
</feature>
<organism evidence="1">
    <name type="scientific">termite gut metagenome</name>
    <dbReference type="NCBI Taxonomy" id="433724"/>
    <lineage>
        <taxon>unclassified sequences</taxon>
        <taxon>metagenomes</taxon>
        <taxon>organismal metagenomes</taxon>
    </lineage>
</organism>
<proteinExistence type="predicted"/>
<protein>
    <recommendedName>
        <fullName evidence="2">Protein TolB</fullName>
    </recommendedName>
</protein>
<accession>A0A5J4PM80</accession>
<sequence length="91" mass="10745">NSYGHQNFIGDITFFTDIYPDRNRMVKLYKVNVLKKEAIIMAYLYSPKKFQTRDFREHIACDLHPRVSPNGHYVCFDSPRTGKRSLCVMKI</sequence>
<evidence type="ECO:0000313" key="1">
    <source>
        <dbReference type="EMBL" id="KAA6310585.1"/>
    </source>
</evidence>
<name>A0A5J4PM80_9ZZZZ</name>
<reference evidence="1" key="1">
    <citation type="submission" date="2019-03" db="EMBL/GenBank/DDBJ databases">
        <title>Single cell metagenomics reveals metabolic interactions within the superorganism composed of flagellate Streblomastix strix and complex community of Bacteroidetes bacteria on its surface.</title>
        <authorList>
            <person name="Treitli S.C."/>
            <person name="Kolisko M."/>
            <person name="Husnik F."/>
            <person name="Keeling P."/>
            <person name="Hampl V."/>
        </authorList>
    </citation>
    <scope>NUCLEOTIDE SEQUENCE</scope>
    <source>
        <strain evidence="1">STM</strain>
    </source>
</reference>
<comment type="caution">
    <text evidence="1">The sequence shown here is derived from an EMBL/GenBank/DDBJ whole genome shotgun (WGS) entry which is preliminary data.</text>
</comment>
<dbReference type="AlphaFoldDB" id="A0A5J4PM80"/>
<gene>
    <name evidence="1" type="ORF">EZS27_038134</name>
</gene>